<dbReference type="Gene3D" id="3.30.70.1430">
    <property type="entry name" value="Multidrug efflux transporter AcrB pore domain"/>
    <property type="match status" value="2"/>
</dbReference>
<feature type="coiled-coil region" evidence="1">
    <location>
        <begin position="67"/>
        <end position="94"/>
    </location>
</feature>
<gene>
    <name evidence="4" type="ORF">FJV41_33930</name>
</gene>
<feature type="transmembrane region" description="Helical" evidence="3">
    <location>
        <begin position="329"/>
        <end position="348"/>
    </location>
</feature>
<evidence type="ECO:0000256" key="2">
    <source>
        <dbReference type="SAM" id="MobiDB-lite"/>
    </source>
</evidence>
<evidence type="ECO:0000313" key="5">
    <source>
        <dbReference type="Proteomes" id="UP000315369"/>
    </source>
</evidence>
<dbReference type="Gene3D" id="3.30.2090.10">
    <property type="entry name" value="Multidrug efflux transporter AcrB TolC docking domain, DN and DC subdomains"/>
    <property type="match status" value="2"/>
</dbReference>
<dbReference type="PANTHER" id="PTHR32063:SF24">
    <property type="entry name" value="CATION EFFLUX SYSTEM (ACRB_ACRD_ACRF FAMILY)"/>
    <property type="match status" value="1"/>
</dbReference>
<dbReference type="Proteomes" id="UP000315369">
    <property type="component" value="Unassembled WGS sequence"/>
</dbReference>
<dbReference type="SUPFAM" id="SSF82714">
    <property type="entry name" value="Multidrug efflux transporter AcrB TolC docking domain, DN and DC subdomains"/>
    <property type="match status" value="2"/>
</dbReference>
<keyword evidence="1" id="KW-0175">Coiled coil</keyword>
<feature type="transmembrane region" description="Helical" evidence="3">
    <location>
        <begin position="459"/>
        <end position="486"/>
    </location>
</feature>
<evidence type="ECO:0000256" key="1">
    <source>
        <dbReference type="SAM" id="Coils"/>
    </source>
</evidence>
<dbReference type="PANTHER" id="PTHR32063">
    <property type="match status" value="1"/>
</dbReference>
<keyword evidence="3" id="KW-1133">Transmembrane helix</keyword>
<feature type="transmembrane region" description="Helical" evidence="3">
    <location>
        <begin position="857"/>
        <end position="876"/>
    </location>
</feature>
<dbReference type="Pfam" id="PF00873">
    <property type="entry name" value="ACR_tran"/>
    <property type="match status" value="1"/>
</dbReference>
<dbReference type="AlphaFoldDB" id="A0A540WR49"/>
<keyword evidence="5" id="KW-1185">Reference proteome</keyword>
<feature type="transmembrane region" description="Helical" evidence="3">
    <location>
        <begin position="909"/>
        <end position="934"/>
    </location>
</feature>
<accession>A0A540WR49</accession>
<reference evidence="4 5" key="1">
    <citation type="submission" date="2019-06" db="EMBL/GenBank/DDBJ databases">
        <authorList>
            <person name="Livingstone P."/>
            <person name="Whitworth D."/>
        </authorList>
    </citation>
    <scope>NUCLEOTIDE SEQUENCE [LARGE SCALE GENOMIC DNA]</scope>
    <source>
        <strain evidence="4 5">AM401</strain>
    </source>
</reference>
<proteinExistence type="predicted"/>
<feature type="transmembrane region" description="Helical" evidence="3">
    <location>
        <begin position="955"/>
        <end position="974"/>
    </location>
</feature>
<dbReference type="SUPFAM" id="SSF82693">
    <property type="entry name" value="Multidrug efflux transporter AcrB pore domain, PN1, PN2, PC1 and PC2 subdomains"/>
    <property type="match status" value="3"/>
</dbReference>
<feature type="transmembrane region" description="Helical" evidence="3">
    <location>
        <begin position="980"/>
        <end position="1001"/>
    </location>
</feature>
<feature type="region of interest" description="Disordered" evidence="2">
    <location>
        <begin position="1017"/>
        <end position="1040"/>
    </location>
</feature>
<feature type="transmembrane region" description="Helical" evidence="3">
    <location>
        <begin position="427"/>
        <end position="447"/>
    </location>
</feature>
<keyword evidence="3" id="KW-0472">Membrane</keyword>
<dbReference type="SUPFAM" id="SSF82866">
    <property type="entry name" value="Multidrug efflux transporter AcrB transmembrane domain"/>
    <property type="match status" value="2"/>
</dbReference>
<dbReference type="GO" id="GO:0005886">
    <property type="term" value="C:plasma membrane"/>
    <property type="evidence" value="ECO:0007669"/>
    <property type="project" value="TreeGrafter"/>
</dbReference>
<keyword evidence="3" id="KW-0812">Transmembrane</keyword>
<dbReference type="GO" id="GO:0042910">
    <property type="term" value="F:xenobiotic transmembrane transporter activity"/>
    <property type="evidence" value="ECO:0007669"/>
    <property type="project" value="TreeGrafter"/>
</dbReference>
<protein>
    <submittedName>
        <fullName evidence="4">Efflux RND transporter permease subunit</fullName>
    </submittedName>
</protein>
<feature type="transmembrane region" description="Helical" evidence="3">
    <location>
        <begin position="355"/>
        <end position="373"/>
    </location>
</feature>
<feature type="transmembrane region" description="Helical" evidence="3">
    <location>
        <begin position="385"/>
        <end position="407"/>
    </location>
</feature>
<organism evidence="4 5">
    <name type="scientific">Myxococcus llanfairpwllgwyngyllgogerychwyrndrobwllllantysiliogogogochensis</name>
    <dbReference type="NCBI Taxonomy" id="2590453"/>
    <lineage>
        <taxon>Bacteria</taxon>
        <taxon>Pseudomonadati</taxon>
        <taxon>Myxococcota</taxon>
        <taxon>Myxococcia</taxon>
        <taxon>Myxococcales</taxon>
        <taxon>Cystobacterineae</taxon>
        <taxon>Myxococcaceae</taxon>
        <taxon>Myxococcus</taxon>
    </lineage>
</organism>
<dbReference type="Gene3D" id="1.20.1640.10">
    <property type="entry name" value="Multidrug efflux transporter AcrB transmembrane domain"/>
    <property type="match status" value="2"/>
</dbReference>
<dbReference type="EMBL" id="VIFM01000185">
    <property type="protein sequence ID" value="TQF11505.1"/>
    <property type="molecule type" value="Genomic_DNA"/>
</dbReference>
<evidence type="ECO:0000313" key="4">
    <source>
        <dbReference type="EMBL" id="TQF11505.1"/>
    </source>
</evidence>
<dbReference type="InterPro" id="IPR001036">
    <property type="entry name" value="Acrflvin-R"/>
</dbReference>
<dbReference type="OrthoDB" id="9759330at2"/>
<evidence type="ECO:0000256" key="3">
    <source>
        <dbReference type="SAM" id="Phobius"/>
    </source>
</evidence>
<dbReference type="Gene3D" id="3.30.70.1440">
    <property type="entry name" value="Multidrug efflux transporter AcrB pore domain"/>
    <property type="match status" value="1"/>
</dbReference>
<feature type="transmembrane region" description="Helical" evidence="3">
    <location>
        <begin position="883"/>
        <end position="903"/>
    </location>
</feature>
<dbReference type="Gene3D" id="3.30.70.1320">
    <property type="entry name" value="Multidrug efflux transporter AcrB pore domain like"/>
    <property type="match status" value="1"/>
</dbReference>
<dbReference type="InterPro" id="IPR027463">
    <property type="entry name" value="AcrB_DN_DC_subdom"/>
</dbReference>
<dbReference type="RefSeq" id="WP_141646747.1">
    <property type="nucleotide sequence ID" value="NZ_VIFM01000185.1"/>
</dbReference>
<sequence>MKLSTAAVKNPQLTLVVFAMLVALGVSSALSIPRAEDPVFPMPGFTLIAVYPGASPSDLEQLVVDPLEEAFEELDDVKEVRSQMEDGLAQLEIEFESSTDPDDKHAEVLRQVTATRPQLPSGLVRLEVLRHSAANVSVVQFALVGPHVSARELERHADALADRLTHVSGVKKAEVFAATKQEVRVSVDPERLARVGVSLERVLQALGGANLNVPAGSVDLGARRFNVKTSSEYTSLEQVRATVVSGGEAGVVRLQDVAEVSFRDQDAVHLGRFNGERAVFVGVTQKEGGNVFAVRDASLEVAREWARELPKGVRLETGFDQSLQVERRLGGFAMDFALALALVLVTLLPLGFRASLIVMVSIPLSLALGLAALHHAGFTLNQLSIVGFVIALGLLVDDSIVVVENIARFLRMGRSRVRAAIEGTSQIGLAVLGCTATLVLSFVPLLFLPGTSGQFIRSLPMAVVFTILASLLVSLTVIPLLASLFLSEGEHPEGNRVLRFFHHFIERSYRPLLHRALARPVVTVVVAAALFVGSLALVPVVGFSLFPKAGTPMFYVKVETPEGASLPETDRAVRFVEDALRRRPEVVSVSANAGRGHPSVYYNVQPSAERPNVGELFVQLQDYDSETTPALLDGLRAELSAYPGARIEVREFEQGPPIEAPVAVRLVGPELETLRTLAARTQQVLETTPGTLYVKNPVQTRRTDLQVEVDREKAGQLGVPAAEVARAVRFGLAGLPAGTFRDEAGEDHPILVRMPLESGAWPALGALERLHVASVTGAQVPLMQVSQVRLEASPNRVTHHDGERSVTVSASVATGYINDNVIQDVLRRLDAEVKPPPGYRLEAAGELESRQESFDGVSAAGIIAAFGVLAVLVLEFRTFRSTLIVASVIPLGLVGGILALFLTGNTLSFTASIGFIALVGIEVKNSILLVDFTNQLRARGLSVDEAIEQAGETRFLPILLTTLTALGGLLPLALEHSSLYSPLAWVIIGGLISSTVLTRVVTPVVYKLLAPEVEREGEAPASEGPASPLPGSVASAGGAA</sequence>
<feature type="transmembrane region" description="Helical" evidence="3">
    <location>
        <begin position="517"/>
        <end position="546"/>
    </location>
</feature>
<dbReference type="PRINTS" id="PR00702">
    <property type="entry name" value="ACRIFLAVINRP"/>
</dbReference>
<comment type="caution">
    <text evidence="4">The sequence shown here is derived from an EMBL/GenBank/DDBJ whole genome shotgun (WGS) entry which is preliminary data.</text>
</comment>
<name>A0A540WR49_9BACT</name>